<evidence type="ECO:0000259" key="3">
    <source>
        <dbReference type="PROSITE" id="PS51156"/>
    </source>
</evidence>
<dbReference type="EMBL" id="KB203357">
    <property type="protein sequence ID" value="ESO84952.1"/>
    <property type="molecule type" value="Genomic_DNA"/>
</dbReference>
<proteinExistence type="predicted"/>
<protein>
    <recommendedName>
        <fullName evidence="3">ELM2 domain-containing protein</fullName>
    </recommendedName>
</protein>
<dbReference type="GeneID" id="20247009"/>
<feature type="domain" description="ELM2" evidence="3">
    <location>
        <begin position="133"/>
        <end position="258"/>
    </location>
</feature>
<dbReference type="HOGENOM" id="CLU_1078855_0_0_1"/>
<feature type="compositionally biased region" description="Acidic residues" evidence="2">
    <location>
        <begin position="155"/>
        <end position="164"/>
    </location>
</feature>
<dbReference type="AlphaFoldDB" id="V3ZL02"/>
<evidence type="ECO:0000313" key="5">
    <source>
        <dbReference type="Proteomes" id="UP000030746"/>
    </source>
</evidence>
<evidence type="ECO:0000256" key="2">
    <source>
        <dbReference type="SAM" id="MobiDB-lite"/>
    </source>
</evidence>
<keyword evidence="1" id="KW-0539">Nucleus</keyword>
<feature type="compositionally biased region" description="Acidic residues" evidence="2">
    <location>
        <begin position="203"/>
        <end position="236"/>
    </location>
</feature>
<dbReference type="OMA" id="QIAMIAK"/>
<dbReference type="Proteomes" id="UP000030746">
    <property type="component" value="Unassembled WGS sequence"/>
</dbReference>
<dbReference type="InterPro" id="IPR000949">
    <property type="entry name" value="ELM2_dom"/>
</dbReference>
<accession>V3ZL02</accession>
<keyword evidence="5" id="KW-1185">Reference proteome</keyword>
<sequence>MVCAYDSQTKSMSALGFEIDDEGEQLFSVKQVDIEVPEGFGKIDYDQLTSTSDKTRTITREEEVKKKQKLARKANVSLNTKIVFEEGKEESDEDDKDEKKGLNIELAKKRMQEADVQDKQNYREMIKLRKREEKIKLKEKRKAELEEMRKRLAAEEGEDDEEVEIVYHKDSDNNSDNEPQQYSDQSNSDDDRPRKKKFKPNDSDEDQLSGESGSDEEEGSEEEGSEEEEEEEEEDVSGVGASLPDDEQLALRLLQKYS</sequence>
<evidence type="ECO:0000313" key="4">
    <source>
        <dbReference type="EMBL" id="ESO84952.1"/>
    </source>
</evidence>
<feature type="region of interest" description="Disordered" evidence="2">
    <location>
        <begin position="151"/>
        <end position="258"/>
    </location>
</feature>
<reference evidence="4 5" key="1">
    <citation type="journal article" date="2013" name="Nature">
        <title>Insights into bilaterian evolution from three spiralian genomes.</title>
        <authorList>
            <person name="Simakov O."/>
            <person name="Marletaz F."/>
            <person name="Cho S.J."/>
            <person name="Edsinger-Gonzales E."/>
            <person name="Havlak P."/>
            <person name="Hellsten U."/>
            <person name="Kuo D.H."/>
            <person name="Larsson T."/>
            <person name="Lv J."/>
            <person name="Arendt D."/>
            <person name="Savage R."/>
            <person name="Osoegawa K."/>
            <person name="de Jong P."/>
            <person name="Grimwood J."/>
            <person name="Chapman J.A."/>
            <person name="Shapiro H."/>
            <person name="Aerts A."/>
            <person name="Otillar R.P."/>
            <person name="Terry A.Y."/>
            <person name="Boore J.L."/>
            <person name="Grigoriev I.V."/>
            <person name="Lindberg D.R."/>
            <person name="Seaver E.C."/>
            <person name="Weisblat D.A."/>
            <person name="Putnam N.H."/>
            <person name="Rokhsar D.S."/>
        </authorList>
    </citation>
    <scope>NUCLEOTIDE SEQUENCE [LARGE SCALE GENOMIC DNA]</scope>
</reference>
<evidence type="ECO:0000256" key="1">
    <source>
        <dbReference type="ARBA" id="ARBA00023242"/>
    </source>
</evidence>
<organism evidence="4 5">
    <name type="scientific">Lottia gigantea</name>
    <name type="common">Giant owl limpet</name>
    <dbReference type="NCBI Taxonomy" id="225164"/>
    <lineage>
        <taxon>Eukaryota</taxon>
        <taxon>Metazoa</taxon>
        <taxon>Spiralia</taxon>
        <taxon>Lophotrochozoa</taxon>
        <taxon>Mollusca</taxon>
        <taxon>Gastropoda</taxon>
        <taxon>Patellogastropoda</taxon>
        <taxon>Lottioidea</taxon>
        <taxon>Lottiidae</taxon>
        <taxon>Lottia</taxon>
    </lineage>
</organism>
<name>V3ZL02_LOTGI</name>
<dbReference type="KEGG" id="lgi:LOTGIDRAFT_221657"/>
<dbReference type="PROSITE" id="PS51156">
    <property type="entry name" value="ELM2"/>
    <property type="match status" value="1"/>
</dbReference>
<dbReference type="CTD" id="20247009"/>
<dbReference type="STRING" id="225164.V3ZL02"/>
<gene>
    <name evidence="4" type="ORF">LOTGIDRAFT_221657</name>
</gene>
<dbReference type="RefSeq" id="XP_009064340.1">
    <property type="nucleotide sequence ID" value="XM_009066092.1"/>
</dbReference>